<dbReference type="Gene3D" id="3.40.50.150">
    <property type="entry name" value="Vaccinia Virus protein VP39"/>
    <property type="match status" value="1"/>
</dbReference>
<dbReference type="PIRSF" id="PIRSF005739">
    <property type="entry name" value="O-mtase"/>
    <property type="match status" value="1"/>
</dbReference>
<comment type="caution">
    <text evidence="3">The sequence shown here is derived from an EMBL/GenBank/DDBJ whole genome shotgun (WGS) entry which is preliminary data.</text>
</comment>
<organism evidence="3 4">
    <name type="scientific">Neorhodopirellula pilleata</name>
    <dbReference type="NCBI Taxonomy" id="2714738"/>
    <lineage>
        <taxon>Bacteria</taxon>
        <taxon>Pseudomonadati</taxon>
        <taxon>Planctomycetota</taxon>
        <taxon>Planctomycetia</taxon>
        <taxon>Pirellulales</taxon>
        <taxon>Pirellulaceae</taxon>
        <taxon>Neorhodopirellula</taxon>
    </lineage>
</organism>
<dbReference type="GO" id="GO:0008168">
    <property type="term" value="F:methyltransferase activity"/>
    <property type="evidence" value="ECO:0007669"/>
    <property type="project" value="InterPro"/>
</dbReference>
<dbReference type="CDD" id="cd02440">
    <property type="entry name" value="AdoMet_MTases"/>
    <property type="match status" value="1"/>
</dbReference>
<proteinExistence type="predicted"/>
<dbReference type="AlphaFoldDB" id="A0A5C6B005"/>
<dbReference type="InterPro" id="IPR041698">
    <property type="entry name" value="Methyltransf_25"/>
</dbReference>
<dbReference type="Pfam" id="PF13649">
    <property type="entry name" value="Methyltransf_25"/>
    <property type="match status" value="1"/>
</dbReference>
<evidence type="ECO:0000313" key="3">
    <source>
        <dbReference type="EMBL" id="TWU03734.1"/>
    </source>
</evidence>
<evidence type="ECO:0000256" key="1">
    <source>
        <dbReference type="PIRSR" id="PIRSR005739-1"/>
    </source>
</evidence>
<evidence type="ECO:0000313" key="4">
    <source>
        <dbReference type="Proteomes" id="UP000316213"/>
    </source>
</evidence>
<dbReference type="InterPro" id="IPR029063">
    <property type="entry name" value="SAM-dependent_MTases_sf"/>
</dbReference>
<feature type="active site" description="Proton acceptor" evidence="1">
    <location>
        <position position="240"/>
    </location>
</feature>
<reference evidence="3 4" key="1">
    <citation type="submission" date="2019-02" db="EMBL/GenBank/DDBJ databases">
        <title>Deep-cultivation of Planctomycetes and their phenomic and genomic characterization uncovers novel biology.</title>
        <authorList>
            <person name="Wiegand S."/>
            <person name="Jogler M."/>
            <person name="Boedeker C."/>
            <person name="Pinto D."/>
            <person name="Vollmers J."/>
            <person name="Rivas-Marin E."/>
            <person name="Kohn T."/>
            <person name="Peeters S.H."/>
            <person name="Heuer A."/>
            <person name="Rast P."/>
            <person name="Oberbeckmann S."/>
            <person name="Bunk B."/>
            <person name="Jeske O."/>
            <person name="Meyerdierks A."/>
            <person name="Storesund J.E."/>
            <person name="Kallscheuer N."/>
            <person name="Luecker S."/>
            <person name="Lage O.M."/>
            <person name="Pohl T."/>
            <person name="Merkel B.J."/>
            <person name="Hornburger P."/>
            <person name="Mueller R.-W."/>
            <person name="Bruemmer F."/>
            <person name="Labrenz M."/>
            <person name="Spormann A.M."/>
            <person name="Op Den Camp H."/>
            <person name="Overmann J."/>
            <person name="Amann R."/>
            <person name="Jetten M.S.M."/>
            <person name="Mascher T."/>
            <person name="Medema M.H."/>
            <person name="Devos D.P."/>
            <person name="Kaster A.-K."/>
            <person name="Ovreas L."/>
            <person name="Rohde M."/>
            <person name="Galperin M.Y."/>
            <person name="Jogler C."/>
        </authorList>
    </citation>
    <scope>NUCLEOTIDE SEQUENCE [LARGE SCALE GENOMIC DNA]</scope>
    <source>
        <strain evidence="3 4">Pla100</strain>
    </source>
</reference>
<name>A0A5C6B005_9BACT</name>
<protein>
    <recommendedName>
        <fullName evidence="2">Methyltransferase domain-containing protein</fullName>
    </recommendedName>
</protein>
<dbReference type="OrthoDB" id="242883at2"/>
<dbReference type="SUPFAM" id="SSF46785">
    <property type="entry name" value="Winged helix' DNA-binding domain"/>
    <property type="match status" value="1"/>
</dbReference>
<dbReference type="InterPro" id="IPR036388">
    <property type="entry name" value="WH-like_DNA-bd_sf"/>
</dbReference>
<dbReference type="InterPro" id="IPR016461">
    <property type="entry name" value="COMT-like"/>
</dbReference>
<sequence length="334" mass="36363">MSAQDRTLDHYQELMTINATSHVLRAGRRLGVFDQLAEGQKTLPALAENLQIAPDRLLLLIESLIAIGIIEQYQEDYALSSTARLLCQYDADLDDATWEQLADTLKTDRPTVDRVADDEVPQQRFDSIAATQWVHTPAAMQVAEILNLGPPEEDSPEAEVAALELLDLGCGSAVWSCAMGFRDPLLQITAIDTEPALVAAKSTATSIGLGERFSTQVGDLLTCSLKADTFDLVVVAQRLHSLADNQIETVLRRCHDTLKEGGKLIVIDSFRGPHRPSLAESLEALRMQVQTHHGNVPDLAAAQSRIERAGFTGVQFTFIAASRLGLGLMVGTKP</sequence>
<feature type="domain" description="Methyltransferase" evidence="2">
    <location>
        <begin position="166"/>
        <end position="262"/>
    </location>
</feature>
<dbReference type="EMBL" id="SJPM01000001">
    <property type="protein sequence ID" value="TWU03734.1"/>
    <property type="molecule type" value="Genomic_DNA"/>
</dbReference>
<dbReference type="PROSITE" id="PS51683">
    <property type="entry name" value="SAM_OMT_II"/>
    <property type="match status" value="1"/>
</dbReference>
<dbReference type="Gene3D" id="1.10.10.10">
    <property type="entry name" value="Winged helix-like DNA-binding domain superfamily/Winged helix DNA-binding domain"/>
    <property type="match status" value="1"/>
</dbReference>
<gene>
    <name evidence="3" type="ORF">Pla100_06640</name>
</gene>
<dbReference type="RefSeq" id="WP_146576199.1">
    <property type="nucleotide sequence ID" value="NZ_SJPM01000001.1"/>
</dbReference>
<dbReference type="GO" id="GO:0046983">
    <property type="term" value="F:protein dimerization activity"/>
    <property type="evidence" value="ECO:0007669"/>
    <property type="project" value="InterPro"/>
</dbReference>
<dbReference type="SUPFAM" id="SSF53335">
    <property type="entry name" value="S-adenosyl-L-methionine-dependent methyltransferases"/>
    <property type="match status" value="1"/>
</dbReference>
<keyword evidence="4" id="KW-1185">Reference proteome</keyword>
<accession>A0A5C6B005</accession>
<evidence type="ECO:0000259" key="2">
    <source>
        <dbReference type="Pfam" id="PF13649"/>
    </source>
</evidence>
<dbReference type="Proteomes" id="UP000316213">
    <property type="component" value="Unassembled WGS sequence"/>
</dbReference>
<dbReference type="InterPro" id="IPR036390">
    <property type="entry name" value="WH_DNA-bd_sf"/>
</dbReference>